<organism evidence="2 3">
    <name type="scientific">Streptacidiphilus alkalitolerans</name>
    <dbReference type="NCBI Taxonomy" id="3342712"/>
    <lineage>
        <taxon>Bacteria</taxon>
        <taxon>Bacillati</taxon>
        <taxon>Actinomycetota</taxon>
        <taxon>Actinomycetes</taxon>
        <taxon>Kitasatosporales</taxon>
        <taxon>Streptomycetaceae</taxon>
        <taxon>Streptacidiphilus</taxon>
    </lineage>
</organism>
<dbReference type="Proteomes" id="UP001592582">
    <property type="component" value="Unassembled WGS sequence"/>
</dbReference>
<protein>
    <submittedName>
        <fullName evidence="2">Uncharacterized protein</fullName>
    </submittedName>
</protein>
<accession>A0ABV6V9S4</accession>
<dbReference type="RefSeq" id="WP_380508569.1">
    <property type="nucleotide sequence ID" value="NZ_JBHEZX010000005.1"/>
</dbReference>
<reference evidence="2 3" key="1">
    <citation type="submission" date="2024-09" db="EMBL/GenBank/DDBJ databases">
        <authorList>
            <person name="Lee S.D."/>
        </authorList>
    </citation>
    <scope>NUCLEOTIDE SEQUENCE [LARGE SCALE GENOMIC DNA]</scope>
    <source>
        <strain evidence="2 3">N1-1</strain>
    </source>
</reference>
<feature type="region of interest" description="Disordered" evidence="1">
    <location>
        <begin position="1"/>
        <end position="24"/>
    </location>
</feature>
<keyword evidence="3" id="KW-1185">Reference proteome</keyword>
<evidence type="ECO:0000313" key="3">
    <source>
        <dbReference type="Proteomes" id="UP001592582"/>
    </source>
</evidence>
<evidence type="ECO:0000256" key="1">
    <source>
        <dbReference type="SAM" id="MobiDB-lite"/>
    </source>
</evidence>
<gene>
    <name evidence="2" type="ORF">ACEZDG_14445</name>
</gene>
<sequence>MQPPLLMSAPTEPPAALPEPDIPDKYAPPACGECGQLLVVYGSGRTVHPLPCEPRHHDTG</sequence>
<evidence type="ECO:0000313" key="2">
    <source>
        <dbReference type="EMBL" id="MFC1410465.1"/>
    </source>
</evidence>
<comment type="caution">
    <text evidence="2">The sequence shown here is derived from an EMBL/GenBank/DDBJ whole genome shotgun (WGS) entry which is preliminary data.</text>
</comment>
<name>A0ABV6V9S4_9ACTN</name>
<proteinExistence type="predicted"/>
<dbReference type="EMBL" id="JBHEZX010000005">
    <property type="protein sequence ID" value="MFC1410465.1"/>
    <property type="molecule type" value="Genomic_DNA"/>
</dbReference>